<keyword evidence="9" id="KW-1185">Reference proteome</keyword>
<reference evidence="8 9" key="1">
    <citation type="journal article" date="2011" name="Proc. Natl. Acad. Sci. U.S.A.">
        <title>Evolutionary erosion of yeast sex chromosomes by mating-type switching accidents.</title>
        <authorList>
            <person name="Gordon J.L."/>
            <person name="Armisen D."/>
            <person name="Proux-Wera E."/>
            <person name="Oheigeartaigh S.S."/>
            <person name="Byrne K.P."/>
            <person name="Wolfe K.H."/>
        </authorList>
    </citation>
    <scope>NUCLEOTIDE SEQUENCE [LARGE SCALE GENOMIC DNA]</scope>
    <source>
        <strain evidence="9">ATCC 24235 / CBS 4417 / NBRC 1672 / NRRL Y-8282 / UCD 70-5</strain>
    </source>
</reference>
<evidence type="ECO:0000256" key="1">
    <source>
        <dbReference type="ARBA" id="ARBA00004123"/>
    </source>
</evidence>
<dbReference type="PANTHER" id="PTHR11380:SF5">
    <property type="entry name" value="TRANSCRIPTION INITIATION FACTOR TFIID SUBUNIT 13"/>
    <property type="match status" value="1"/>
</dbReference>
<accession>G8BQY3</accession>
<comment type="subcellular location">
    <subcellularLocation>
        <location evidence="1">Nucleus</location>
    </subcellularLocation>
</comment>
<dbReference type="AlphaFoldDB" id="G8BQY3"/>
<dbReference type="Proteomes" id="UP000005666">
    <property type="component" value="Chromosome 3"/>
</dbReference>
<dbReference type="GO" id="GO:0005669">
    <property type="term" value="C:transcription factor TFIID complex"/>
    <property type="evidence" value="ECO:0007669"/>
    <property type="project" value="EnsemblFungi"/>
</dbReference>
<dbReference type="EMBL" id="HE612858">
    <property type="protein sequence ID" value="CCE62645.1"/>
    <property type="molecule type" value="Genomic_DNA"/>
</dbReference>
<dbReference type="OrthoDB" id="10266074at2759"/>
<feature type="compositionally biased region" description="Basic and acidic residues" evidence="7">
    <location>
        <begin position="139"/>
        <end position="153"/>
    </location>
</feature>
<dbReference type="Gene3D" id="1.10.20.10">
    <property type="entry name" value="Histone, subunit A"/>
    <property type="match status" value="1"/>
</dbReference>
<proteinExistence type="inferred from homology"/>
<evidence type="ECO:0000256" key="3">
    <source>
        <dbReference type="ARBA" id="ARBA00023163"/>
    </source>
</evidence>
<keyword evidence="4" id="KW-0539">Nucleus</keyword>
<organism evidence="8 9">
    <name type="scientific">Tetrapisispora phaffii (strain ATCC 24235 / CBS 4417 / NBRC 1672 / NRRL Y-8282 / UCD 70-5)</name>
    <name type="common">Yeast</name>
    <name type="synonym">Fabospora phaffii</name>
    <dbReference type="NCBI Taxonomy" id="1071381"/>
    <lineage>
        <taxon>Eukaryota</taxon>
        <taxon>Fungi</taxon>
        <taxon>Dikarya</taxon>
        <taxon>Ascomycota</taxon>
        <taxon>Saccharomycotina</taxon>
        <taxon>Saccharomycetes</taxon>
        <taxon>Saccharomycetales</taxon>
        <taxon>Saccharomycetaceae</taxon>
        <taxon>Tetrapisispora</taxon>
    </lineage>
</organism>
<dbReference type="eggNOG" id="KOG3901">
    <property type="taxonomic scope" value="Eukaryota"/>
</dbReference>
<evidence type="ECO:0000256" key="6">
    <source>
        <dbReference type="ARBA" id="ARBA00040136"/>
    </source>
</evidence>
<dbReference type="InterPro" id="IPR009072">
    <property type="entry name" value="Histone-fold"/>
</dbReference>
<evidence type="ECO:0000313" key="9">
    <source>
        <dbReference type="Proteomes" id="UP000005666"/>
    </source>
</evidence>
<dbReference type="GeneID" id="11533479"/>
<dbReference type="PANTHER" id="PTHR11380">
    <property type="entry name" value="TRANSCRIPTION INITIATION FACTOR TFIID/SUPT3-RELATED"/>
    <property type="match status" value="1"/>
</dbReference>
<dbReference type="CDD" id="cd07978">
    <property type="entry name" value="HFD_TAF13"/>
    <property type="match status" value="1"/>
</dbReference>
<dbReference type="Pfam" id="PF02269">
    <property type="entry name" value="TFIID-18kDa"/>
    <property type="match status" value="1"/>
</dbReference>
<comment type="similarity">
    <text evidence="5">Belongs to the TAF13 family.</text>
</comment>
<dbReference type="SUPFAM" id="SSF47113">
    <property type="entry name" value="Histone-fold"/>
    <property type="match status" value="1"/>
</dbReference>
<dbReference type="STRING" id="1071381.G8BQY3"/>
<sequence>MSRKLKKTHLFSKDVSSLLYSYGDVAQPLSETANCLDEIISSYLVDVCENAYHISKKQVHPFSANKNKIKLENFRFVLRKDPIKLGRADELLVTNKLITEAKKQFNETDMNIVQRNKNLEGHEITRNEDSHSELNGNGERVHNNEDLLDKGTENDLDDGVKDEEVDEEVDEEEADED</sequence>
<evidence type="ECO:0000256" key="7">
    <source>
        <dbReference type="SAM" id="MobiDB-lite"/>
    </source>
</evidence>
<dbReference type="HOGENOM" id="CLU_076665_0_2_1"/>
<keyword evidence="2" id="KW-0805">Transcription regulation</keyword>
<feature type="region of interest" description="Disordered" evidence="7">
    <location>
        <begin position="117"/>
        <end position="177"/>
    </location>
</feature>
<gene>
    <name evidence="8" type="primary">TPHA0C04970</name>
    <name evidence="8" type="ordered locus">TPHA_0C04970</name>
</gene>
<evidence type="ECO:0000256" key="2">
    <source>
        <dbReference type="ARBA" id="ARBA00023015"/>
    </source>
</evidence>
<feature type="compositionally biased region" description="Basic and acidic residues" evidence="7">
    <location>
        <begin position="117"/>
        <end position="132"/>
    </location>
</feature>
<name>G8BQY3_TETPH</name>
<dbReference type="KEGG" id="tpf:TPHA_0C04970"/>
<evidence type="ECO:0000313" key="8">
    <source>
        <dbReference type="EMBL" id="CCE62645.1"/>
    </source>
</evidence>
<evidence type="ECO:0000256" key="4">
    <source>
        <dbReference type="ARBA" id="ARBA00023242"/>
    </source>
</evidence>
<dbReference type="GO" id="GO:0046982">
    <property type="term" value="F:protein heterodimerization activity"/>
    <property type="evidence" value="ECO:0007669"/>
    <property type="project" value="InterPro"/>
</dbReference>
<keyword evidence="3" id="KW-0804">Transcription</keyword>
<dbReference type="InterPro" id="IPR003195">
    <property type="entry name" value="TFIID_TAF13"/>
</dbReference>
<dbReference type="GO" id="GO:0051123">
    <property type="term" value="P:RNA polymerase II preinitiation complex assembly"/>
    <property type="evidence" value="ECO:0007669"/>
    <property type="project" value="EnsemblFungi"/>
</dbReference>
<dbReference type="GO" id="GO:0045944">
    <property type="term" value="P:positive regulation of transcription by RNA polymerase II"/>
    <property type="evidence" value="ECO:0007669"/>
    <property type="project" value="EnsemblFungi"/>
</dbReference>
<protein>
    <recommendedName>
        <fullName evidence="6">Transcription initiation factor TFIID subunit 13</fullName>
    </recommendedName>
</protein>
<evidence type="ECO:0000256" key="5">
    <source>
        <dbReference type="ARBA" id="ARBA00038392"/>
    </source>
</evidence>
<feature type="compositionally biased region" description="Acidic residues" evidence="7">
    <location>
        <begin position="154"/>
        <end position="177"/>
    </location>
</feature>
<dbReference type="RefSeq" id="XP_003685079.1">
    <property type="nucleotide sequence ID" value="XM_003685031.1"/>
</dbReference>